<evidence type="ECO:0000313" key="13">
    <source>
        <dbReference type="EMBL" id="QDZ08792.1"/>
    </source>
</evidence>
<comment type="similarity">
    <text evidence="3 11">Belongs to the NadD family.</text>
</comment>
<dbReference type="RefSeq" id="WP_146573683.1">
    <property type="nucleotide sequence ID" value="NZ_CP042306.1"/>
</dbReference>
<comment type="pathway">
    <text evidence="2 11">Cofactor biosynthesis; NAD(+) biosynthesis; deamido-NAD(+) from nicotinate D-ribonucleotide: step 1/1.</text>
</comment>
<keyword evidence="8 11" id="KW-0067">ATP-binding</keyword>
<sequence>MRIGLLGGSFNPAHTGHRAISLAAIEALGLDEVWWLVSPGNPLKDKATDMAPFSVRFASARKMAGHAPIRVSAIEERLGTRYTVDTLAKVQRLYRGHEFIWLMGEDNLLNFDQWKGWRHIAMSIPIAVVARPGYDHAARAVPAMGWLRRFFRPAHQAKNWTTWRLPALVLLRFRPDPTSATRLRAADPNWHRRFARRVAGVPSADPPTP</sequence>
<dbReference type="NCBIfam" id="NF000843">
    <property type="entry name" value="PRK00071.2-2"/>
    <property type="match status" value="1"/>
</dbReference>
<name>A0A5B8LN10_9SPHN</name>
<dbReference type="InterPro" id="IPR004821">
    <property type="entry name" value="Cyt_trans-like"/>
</dbReference>
<accession>A0A5B8LN10</accession>
<dbReference type="Gene3D" id="3.40.50.620">
    <property type="entry name" value="HUPs"/>
    <property type="match status" value="1"/>
</dbReference>
<keyword evidence="9 11" id="KW-0520">NAD</keyword>
<dbReference type="InterPro" id="IPR005248">
    <property type="entry name" value="NadD/NMNAT"/>
</dbReference>
<keyword evidence="4 11" id="KW-0662">Pyridine nucleotide biosynthesis</keyword>
<evidence type="ECO:0000256" key="2">
    <source>
        <dbReference type="ARBA" id="ARBA00005019"/>
    </source>
</evidence>
<dbReference type="EMBL" id="CP042306">
    <property type="protein sequence ID" value="QDZ08792.1"/>
    <property type="molecule type" value="Genomic_DNA"/>
</dbReference>
<gene>
    <name evidence="11" type="primary">nadD</name>
    <name evidence="13" type="ORF">FPZ24_16045</name>
</gene>
<dbReference type="CDD" id="cd02165">
    <property type="entry name" value="NMNAT"/>
    <property type="match status" value="1"/>
</dbReference>
<keyword evidence="7 11" id="KW-0547">Nucleotide-binding</keyword>
<dbReference type="GO" id="GO:0009435">
    <property type="term" value="P:NAD+ biosynthetic process"/>
    <property type="evidence" value="ECO:0007669"/>
    <property type="project" value="UniProtKB-UniRule"/>
</dbReference>
<dbReference type="HAMAP" id="MF_00244">
    <property type="entry name" value="NaMN_adenylyltr"/>
    <property type="match status" value="1"/>
</dbReference>
<evidence type="ECO:0000313" key="14">
    <source>
        <dbReference type="Proteomes" id="UP000315673"/>
    </source>
</evidence>
<evidence type="ECO:0000256" key="3">
    <source>
        <dbReference type="ARBA" id="ARBA00009014"/>
    </source>
</evidence>
<dbReference type="PANTHER" id="PTHR39321:SF3">
    <property type="entry name" value="PHOSPHOPANTETHEINE ADENYLYLTRANSFERASE"/>
    <property type="match status" value="1"/>
</dbReference>
<dbReference type="Proteomes" id="UP000315673">
    <property type="component" value="Chromosome"/>
</dbReference>
<keyword evidence="14" id="KW-1185">Reference proteome</keyword>
<dbReference type="Pfam" id="PF01467">
    <property type="entry name" value="CTP_transf_like"/>
    <property type="match status" value="1"/>
</dbReference>
<dbReference type="SUPFAM" id="SSF52374">
    <property type="entry name" value="Nucleotidylyl transferase"/>
    <property type="match status" value="1"/>
</dbReference>
<evidence type="ECO:0000256" key="7">
    <source>
        <dbReference type="ARBA" id="ARBA00022741"/>
    </source>
</evidence>
<dbReference type="GO" id="GO:0005524">
    <property type="term" value="F:ATP binding"/>
    <property type="evidence" value="ECO:0007669"/>
    <property type="project" value="UniProtKB-KW"/>
</dbReference>
<organism evidence="13 14">
    <name type="scientific">Sphingomonas panacisoli</name>
    <dbReference type="NCBI Taxonomy" id="1813879"/>
    <lineage>
        <taxon>Bacteria</taxon>
        <taxon>Pseudomonadati</taxon>
        <taxon>Pseudomonadota</taxon>
        <taxon>Alphaproteobacteria</taxon>
        <taxon>Sphingomonadales</taxon>
        <taxon>Sphingomonadaceae</taxon>
        <taxon>Sphingomonas</taxon>
    </lineage>
</organism>
<dbReference type="InterPro" id="IPR014729">
    <property type="entry name" value="Rossmann-like_a/b/a_fold"/>
</dbReference>
<keyword evidence="5 11" id="KW-0808">Transferase</keyword>
<dbReference type="EC" id="2.7.7.18" evidence="11"/>
<evidence type="ECO:0000256" key="5">
    <source>
        <dbReference type="ARBA" id="ARBA00022679"/>
    </source>
</evidence>
<evidence type="ECO:0000256" key="11">
    <source>
        <dbReference type="HAMAP-Rule" id="MF_00244"/>
    </source>
</evidence>
<reference evidence="13 14" key="1">
    <citation type="submission" date="2019-07" db="EMBL/GenBank/DDBJ databases">
        <title>Full genome sequence of Sphingomonas sp. 4R-6-7(HKS19).</title>
        <authorList>
            <person name="Im W.-T."/>
        </authorList>
    </citation>
    <scope>NUCLEOTIDE SEQUENCE [LARGE SCALE GENOMIC DNA]</scope>
    <source>
        <strain evidence="13 14">HKS19</strain>
    </source>
</reference>
<dbReference type="KEGG" id="spai:FPZ24_16045"/>
<evidence type="ECO:0000256" key="1">
    <source>
        <dbReference type="ARBA" id="ARBA00002324"/>
    </source>
</evidence>
<evidence type="ECO:0000256" key="6">
    <source>
        <dbReference type="ARBA" id="ARBA00022695"/>
    </source>
</evidence>
<feature type="domain" description="Cytidyltransferase-like" evidence="12">
    <location>
        <begin position="5"/>
        <end position="184"/>
    </location>
</feature>
<proteinExistence type="inferred from homology"/>
<keyword evidence="6 11" id="KW-0548">Nucleotidyltransferase</keyword>
<evidence type="ECO:0000256" key="8">
    <source>
        <dbReference type="ARBA" id="ARBA00022840"/>
    </source>
</evidence>
<comment type="function">
    <text evidence="1 11">Catalyzes the reversible adenylation of nicotinate mononucleotide (NaMN) to nicotinic acid adenine dinucleotide (NaAD).</text>
</comment>
<dbReference type="UniPathway" id="UPA00253">
    <property type="reaction ID" value="UER00332"/>
</dbReference>
<protein>
    <recommendedName>
        <fullName evidence="11">Probable nicotinate-nucleotide adenylyltransferase</fullName>
        <ecNumber evidence="11">2.7.7.18</ecNumber>
    </recommendedName>
    <alternativeName>
        <fullName evidence="11">Deamido-NAD(+) diphosphorylase</fullName>
    </alternativeName>
    <alternativeName>
        <fullName evidence="11">Deamido-NAD(+) pyrophosphorylase</fullName>
    </alternativeName>
    <alternativeName>
        <fullName evidence="11">Nicotinate mononucleotide adenylyltransferase</fullName>
        <shortName evidence="11">NaMN adenylyltransferase</shortName>
    </alternativeName>
</protein>
<dbReference type="GO" id="GO:0004515">
    <property type="term" value="F:nicotinate-nucleotide adenylyltransferase activity"/>
    <property type="evidence" value="ECO:0007669"/>
    <property type="project" value="UniProtKB-UniRule"/>
</dbReference>
<dbReference type="PANTHER" id="PTHR39321">
    <property type="entry name" value="NICOTINATE-NUCLEOTIDE ADENYLYLTRANSFERASE-RELATED"/>
    <property type="match status" value="1"/>
</dbReference>
<evidence type="ECO:0000259" key="12">
    <source>
        <dbReference type="Pfam" id="PF01467"/>
    </source>
</evidence>
<comment type="catalytic activity">
    <reaction evidence="10 11">
        <text>nicotinate beta-D-ribonucleotide + ATP + H(+) = deamido-NAD(+) + diphosphate</text>
        <dbReference type="Rhea" id="RHEA:22860"/>
        <dbReference type="ChEBI" id="CHEBI:15378"/>
        <dbReference type="ChEBI" id="CHEBI:30616"/>
        <dbReference type="ChEBI" id="CHEBI:33019"/>
        <dbReference type="ChEBI" id="CHEBI:57502"/>
        <dbReference type="ChEBI" id="CHEBI:58437"/>
        <dbReference type="EC" id="2.7.7.18"/>
    </reaction>
</comment>
<dbReference type="AlphaFoldDB" id="A0A5B8LN10"/>
<evidence type="ECO:0000256" key="9">
    <source>
        <dbReference type="ARBA" id="ARBA00023027"/>
    </source>
</evidence>
<dbReference type="OrthoDB" id="5295945at2"/>
<evidence type="ECO:0000256" key="10">
    <source>
        <dbReference type="ARBA" id="ARBA00048721"/>
    </source>
</evidence>
<evidence type="ECO:0000256" key="4">
    <source>
        <dbReference type="ARBA" id="ARBA00022642"/>
    </source>
</evidence>